<comment type="caution">
    <text evidence="12">The sequence shown here is derived from an EMBL/GenBank/DDBJ whole genome shotgun (WGS) entry which is preliminary data.</text>
</comment>
<reference evidence="12 13" key="1">
    <citation type="submission" date="2019-11" db="EMBL/GenBank/DDBJ databases">
        <title>Pseudodesulfovibrio alkaliphilus, sp. nov., an alkaliphilic sulfate-reducing bacteria from mud volcano of Taman peninsula, Russia.</title>
        <authorList>
            <person name="Frolova A."/>
            <person name="Merkel A.Y."/>
            <person name="Slobodkin A.I."/>
        </authorList>
    </citation>
    <scope>NUCLEOTIDE SEQUENCE [LARGE SCALE GENOMIC DNA]</scope>
    <source>
        <strain evidence="12 13">F-1</strain>
    </source>
</reference>
<dbReference type="SMART" id="SM00387">
    <property type="entry name" value="HATPase_c"/>
    <property type="match status" value="1"/>
</dbReference>
<evidence type="ECO:0000259" key="11">
    <source>
        <dbReference type="PROSITE" id="PS50113"/>
    </source>
</evidence>
<dbReference type="SUPFAM" id="SSF55874">
    <property type="entry name" value="ATPase domain of HSP90 chaperone/DNA topoisomerase II/histidine kinase"/>
    <property type="match status" value="1"/>
</dbReference>
<dbReference type="InterPro" id="IPR004358">
    <property type="entry name" value="Sig_transdc_His_kin-like_C"/>
</dbReference>
<dbReference type="InterPro" id="IPR029016">
    <property type="entry name" value="GAF-like_dom_sf"/>
</dbReference>
<dbReference type="EMBL" id="WODC01000006">
    <property type="protein sequence ID" value="MUM77970.1"/>
    <property type="molecule type" value="Genomic_DNA"/>
</dbReference>
<dbReference type="Gene3D" id="3.30.450.20">
    <property type="entry name" value="PAS domain"/>
    <property type="match status" value="2"/>
</dbReference>
<dbReference type="SUPFAM" id="SSF55781">
    <property type="entry name" value="GAF domain-like"/>
    <property type="match status" value="1"/>
</dbReference>
<dbReference type="Gene3D" id="1.10.287.130">
    <property type="match status" value="1"/>
</dbReference>
<feature type="domain" description="PAC" evidence="11">
    <location>
        <begin position="460"/>
        <end position="512"/>
    </location>
</feature>
<keyword evidence="3" id="KW-0808">Transferase</keyword>
<dbReference type="GO" id="GO:0000160">
    <property type="term" value="P:phosphorelay signal transduction system"/>
    <property type="evidence" value="ECO:0007669"/>
    <property type="project" value="UniProtKB-KW"/>
</dbReference>
<feature type="domain" description="PAS" evidence="10">
    <location>
        <begin position="387"/>
        <end position="435"/>
    </location>
</feature>
<accession>A0A7K1KPR0</accession>
<dbReference type="GO" id="GO:0004673">
    <property type="term" value="F:protein histidine kinase activity"/>
    <property type="evidence" value="ECO:0007669"/>
    <property type="project" value="UniProtKB-EC"/>
</dbReference>
<dbReference type="EC" id="2.7.13.3" evidence="2"/>
<dbReference type="Proteomes" id="UP000461162">
    <property type="component" value="Unassembled WGS sequence"/>
</dbReference>
<dbReference type="InterPro" id="IPR003594">
    <property type="entry name" value="HATPase_dom"/>
</dbReference>
<dbReference type="PROSITE" id="PS50112">
    <property type="entry name" value="PAS"/>
    <property type="match status" value="1"/>
</dbReference>
<dbReference type="InterPro" id="IPR003018">
    <property type="entry name" value="GAF"/>
</dbReference>
<evidence type="ECO:0000259" key="10">
    <source>
        <dbReference type="PROSITE" id="PS50112"/>
    </source>
</evidence>
<dbReference type="PRINTS" id="PR00344">
    <property type="entry name" value="BCTRLSENSOR"/>
</dbReference>
<dbReference type="InterPro" id="IPR000700">
    <property type="entry name" value="PAS-assoc_C"/>
</dbReference>
<dbReference type="PANTHER" id="PTHR43065:SF46">
    <property type="entry name" value="C4-DICARBOXYLATE TRANSPORT SENSOR PROTEIN DCTB"/>
    <property type="match status" value="1"/>
</dbReference>
<evidence type="ECO:0000256" key="4">
    <source>
        <dbReference type="ARBA" id="ARBA00022741"/>
    </source>
</evidence>
<keyword evidence="6" id="KW-0067">ATP-binding</keyword>
<evidence type="ECO:0000313" key="12">
    <source>
        <dbReference type="EMBL" id="MUM77970.1"/>
    </source>
</evidence>
<gene>
    <name evidence="12" type="ORF">GKC30_10020</name>
</gene>
<organism evidence="12 13">
    <name type="scientific">Pseudodesulfovibrio alkaliphilus</name>
    <dbReference type="NCBI Taxonomy" id="2661613"/>
    <lineage>
        <taxon>Bacteria</taxon>
        <taxon>Pseudomonadati</taxon>
        <taxon>Thermodesulfobacteriota</taxon>
        <taxon>Desulfovibrionia</taxon>
        <taxon>Desulfovibrionales</taxon>
        <taxon>Desulfovibrionaceae</taxon>
    </lineage>
</organism>
<evidence type="ECO:0000256" key="1">
    <source>
        <dbReference type="ARBA" id="ARBA00000085"/>
    </source>
</evidence>
<evidence type="ECO:0000259" key="9">
    <source>
        <dbReference type="PROSITE" id="PS50109"/>
    </source>
</evidence>
<dbReference type="InterPro" id="IPR013656">
    <property type="entry name" value="PAS_4"/>
</dbReference>
<dbReference type="PROSITE" id="PS50113">
    <property type="entry name" value="PAC"/>
    <property type="match status" value="1"/>
</dbReference>
<evidence type="ECO:0000256" key="6">
    <source>
        <dbReference type="ARBA" id="ARBA00022840"/>
    </source>
</evidence>
<dbReference type="InterPro" id="IPR035965">
    <property type="entry name" value="PAS-like_dom_sf"/>
</dbReference>
<keyword evidence="5" id="KW-0418">Kinase</keyword>
<name>A0A7K1KPR0_9BACT</name>
<protein>
    <recommendedName>
        <fullName evidence="2">histidine kinase</fullName>
        <ecNumber evidence="2">2.7.13.3</ecNumber>
    </recommendedName>
</protein>
<evidence type="ECO:0000256" key="2">
    <source>
        <dbReference type="ARBA" id="ARBA00012438"/>
    </source>
</evidence>
<dbReference type="Pfam" id="PF02518">
    <property type="entry name" value="HATPase_c"/>
    <property type="match status" value="1"/>
</dbReference>
<dbReference type="GO" id="GO:0005524">
    <property type="term" value="F:ATP binding"/>
    <property type="evidence" value="ECO:0007669"/>
    <property type="project" value="UniProtKB-KW"/>
</dbReference>
<dbReference type="Pfam" id="PF08448">
    <property type="entry name" value="PAS_4"/>
    <property type="match status" value="2"/>
</dbReference>
<evidence type="ECO:0000313" key="13">
    <source>
        <dbReference type="Proteomes" id="UP000461162"/>
    </source>
</evidence>
<keyword evidence="8" id="KW-0472">Membrane</keyword>
<sequence length="785" mass="87329">MRHHGRHTPRTTLAFLVFQTALAFLALGAILPAGADSGPTIGPELRDHHNIALLIDPADGSILDANDSALHFYGYSLATLRSMRIQDINRLSSAEVAMEFRRARDEQRNYFIFPHRLADGTIRSVEVYSSPFVDATGRRLLLSLIHDATGKLLMDEELQRYQTRMEVLVAEKSEALDRERGLRRWLTAGGFAIMIVSVALAAIATMLRRTRDQLRLDTRRQEMLLQLDHMADAPVDEVMAFALEAALVSASSRIGFVGLMTEDESVMIVHAWSKEVLAQCRTEDATLQFQVTKAGLWAECIRQRRPLIINETLSDHPAARGVPVGHVPLTRLLTVPVTHQERIVAVVAVANKKSHYNDSDIRALTVLLQRVWLRMLRNRDKARVEAANREIKLLLESIPIMLVRIDPDTTVVRWNETAQTLFGLEPEEVLGRPLVECALSWDWPEVERAMDQCRDDRASLVHNLRFERTDGHPGLLELTASAILDESDTRIGLLIQGREVTHLRQLETQLLQSQKLEAIGQLAAGIAHEINTPAQFVGDNTQFLRQAIAELLPLLETCQDLVQASREGRPTAELVQKAVQLAGDADLDFLRTHLPLSAEHIEEGVQRIGNVVRSMREFAHPGGREKTLTDLNRVIENTIVVARNEYKFVADMETDLDPDLPQVVCLTDDIKQALLNVVINATHAIRDVVGDNPERRGTIRIATASRDGAVEIRVSDTGTGIPEAIRSRIFDPFFTTKPVGGGTGQGLSIAYAAIVDKHGGTITFETELGRGTTFVIRLPTGHDGF</sequence>
<dbReference type="PROSITE" id="PS50109">
    <property type="entry name" value="HIS_KIN"/>
    <property type="match status" value="1"/>
</dbReference>
<keyword evidence="8" id="KW-1133">Transmembrane helix</keyword>
<dbReference type="Gene3D" id="3.30.565.10">
    <property type="entry name" value="Histidine kinase-like ATPase, C-terminal domain"/>
    <property type="match status" value="1"/>
</dbReference>
<dbReference type="CDD" id="cd00130">
    <property type="entry name" value="PAS"/>
    <property type="match status" value="2"/>
</dbReference>
<evidence type="ECO:0000256" key="8">
    <source>
        <dbReference type="SAM" id="Phobius"/>
    </source>
</evidence>
<dbReference type="AlphaFoldDB" id="A0A7K1KPR0"/>
<keyword evidence="13" id="KW-1185">Reference proteome</keyword>
<evidence type="ECO:0000256" key="7">
    <source>
        <dbReference type="ARBA" id="ARBA00023012"/>
    </source>
</evidence>
<dbReference type="PANTHER" id="PTHR43065">
    <property type="entry name" value="SENSOR HISTIDINE KINASE"/>
    <property type="match status" value="1"/>
</dbReference>
<dbReference type="InterPro" id="IPR000014">
    <property type="entry name" value="PAS"/>
</dbReference>
<evidence type="ECO:0000256" key="5">
    <source>
        <dbReference type="ARBA" id="ARBA00022777"/>
    </source>
</evidence>
<evidence type="ECO:0000256" key="3">
    <source>
        <dbReference type="ARBA" id="ARBA00022679"/>
    </source>
</evidence>
<dbReference type="InterPro" id="IPR036890">
    <property type="entry name" value="HATPase_C_sf"/>
</dbReference>
<keyword evidence="4" id="KW-0547">Nucleotide-binding</keyword>
<keyword evidence="7" id="KW-0902">Two-component regulatory system</keyword>
<dbReference type="Gene3D" id="3.30.450.40">
    <property type="match status" value="1"/>
</dbReference>
<dbReference type="InterPro" id="IPR005467">
    <property type="entry name" value="His_kinase_dom"/>
</dbReference>
<dbReference type="RefSeq" id="WP_155934592.1">
    <property type="nucleotide sequence ID" value="NZ_WODC01000006.1"/>
</dbReference>
<proteinExistence type="predicted"/>
<feature type="domain" description="Histidine kinase" evidence="9">
    <location>
        <begin position="525"/>
        <end position="782"/>
    </location>
</feature>
<dbReference type="NCBIfam" id="TIGR00229">
    <property type="entry name" value="sensory_box"/>
    <property type="match status" value="2"/>
</dbReference>
<dbReference type="SUPFAM" id="SSF55785">
    <property type="entry name" value="PYP-like sensor domain (PAS domain)"/>
    <property type="match status" value="2"/>
</dbReference>
<keyword evidence="8" id="KW-0812">Transmembrane</keyword>
<dbReference type="Pfam" id="PF13185">
    <property type="entry name" value="GAF_2"/>
    <property type="match status" value="1"/>
</dbReference>
<dbReference type="SMART" id="SM00091">
    <property type="entry name" value="PAS"/>
    <property type="match status" value="2"/>
</dbReference>
<comment type="catalytic activity">
    <reaction evidence="1">
        <text>ATP + protein L-histidine = ADP + protein N-phospho-L-histidine.</text>
        <dbReference type="EC" id="2.7.13.3"/>
    </reaction>
</comment>
<feature type="transmembrane region" description="Helical" evidence="8">
    <location>
        <begin position="185"/>
        <end position="207"/>
    </location>
</feature>